<gene>
    <name evidence="1" type="ORF">AF72_10765</name>
</gene>
<organism evidence="1 2">
    <name type="scientific">Xylella taiwanensis</name>
    <dbReference type="NCBI Taxonomy" id="1444770"/>
    <lineage>
        <taxon>Bacteria</taxon>
        <taxon>Pseudomonadati</taxon>
        <taxon>Pseudomonadota</taxon>
        <taxon>Gammaproteobacteria</taxon>
        <taxon>Lysobacterales</taxon>
        <taxon>Lysobacteraceae</taxon>
        <taxon>Xylella</taxon>
    </lineage>
</organism>
<dbReference type="STRING" id="1444770.AF72_10765"/>
<name>Z9JHX4_9GAMM</name>
<dbReference type="EMBL" id="JDSQ01000020">
    <property type="protein sequence ID" value="EWS77421.1"/>
    <property type="molecule type" value="Genomic_DNA"/>
</dbReference>
<dbReference type="PATRIC" id="fig|1444770.3.peg.2547"/>
<proteinExistence type="predicted"/>
<protein>
    <submittedName>
        <fullName evidence="1">Uncharacterized protein</fullName>
    </submittedName>
</protein>
<evidence type="ECO:0000313" key="2">
    <source>
        <dbReference type="Proteomes" id="UP000020406"/>
    </source>
</evidence>
<dbReference type="Proteomes" id="UP000020406">
    <property type="component" value="Unassembled WGS sequence"/>
</dbReference>
<dbReference type="AlphaFoldDB" id="Z9JHX4"/>
<evidence type="ECO:0000313" key="1">
    <source>
        <dbReference type="EMBL" id="EWS77421.1"/>
    </source>
</evidence>
<dbReference type="eggNOG" id="COG0801">
    <property type="taxonomic scope" value="Bacteria"/>
</dbReference>
<comment type="caution">
    <text evidence="1">The sequence shown here is derived from an EMBL/GenBank/DDBJ whole genome shotgun (WGS) entry which is preliminary data.</text>
</comment>
<sequence length="43" mass="4610">MDIAPDFVDPASGSTLAQLWAIHPHADECFTVVDLEAPGDDIE</sequence>
<accession>Z9JHX4</accession>
<reference evidence="1 2" key="1">
    <citation type="journal article" date="2014" name="Genome Announc.">
        <title>Draft Genome Sequence of Xylella fastidiosa Pear Leaf Scorch Strain in Taiwan.</title>
        <authorList>
            <person name="Su C.C."/>
            <person name="Deng W.L."/>
            <person name="Jan F.J."/>
            <person name="Chang C.J."/>
            <person name="Huang H."/>
            <person name="Chen J."/>
        </authorList>
    </citation>
    <scope>NUCLEOTIDE SEQUENCE [LARGE SCALE GENOMIC DNA]</scope>
    <source>
        <strain evidence="1 2">PLS229</strain>
    </source>
</reference>